<accession>A0ACC2GXG2</accession>
<name>A0ACC2GXG2_DALPE</name>
<evidence type="ECO:0000313" key="2">
    <source>
        <dbReference type="Proteomes" id="UP001157502"/>
    </source>
</evidence>
<proteinExistence type="predicted"/>
<protein>
    <submittedName>
        <fullName evidence="1">Uncharacterized protein</fullName>
    </submittedName>
</protein>
<reference evidence="1" key="1">
    <citation type="submission" date="2021-05" db="EMBL/GenBank/DDBJ databases">
        <authorList>
            <person name="Pan Q."/>
            <person name="Jouanno E."/>
            <person name="Zahm M."/>
            <person name="Klopp C."/>
            <person name="Cabau C."/>
            <person name="Louis A."/>
            <person name="Berthelot C."/>
            <person name="Parey E."/>
            <person name="Roest Crollius H."/>
            <person name="Montfort J."/>
            <person name="Robinson-Rechavi M."/>
            <person name="Bouchez O."/>
            <person name="Lampietro C."/>
            <person name="Lopez Roques C."/>
            <person name="Donnadieu C."/>
            <person name="Postlethwait J."/>
            <person name="Bobe J."/>
            <person name="Dillon D."/>
            <person name="Chandos A."/>
            <person name="von Hippel F."/>
            <person name="Guiguen Y."/>
        </authorList>
    </citation>
    <scope>NUCLEOTIDE SEQUENCE</scope>
    <source>
        <strain evidence="1">YG-Jan2019</strain>
    </source>
</reference>
<dbReference type="EMBL" id="CM055735">
    <property type="protein sequence ID" value="KAJ8008419.1"/>
    <property type="molecule type" value="Genomic_DNA"/>
</dbReference>
<evidence type="ECO:0000313" key="1">
    <source>
        <dbReference type="EMBL" id="KAJ8008419.1"/>
    </source>
</evidence>
<dbReference type="Proteomes" id="UP001157502">
    <property type="component" value="Chromosome 8"/>
</dbReference>
<organism evidence="1 2">
    <name type="scientific">Dallia pectoralis</name>
    <name type="common">Alaska blackfish</name>
    <dbReference type="NCBI Taxonomy" id="75939"/>
    <lineage>
        <taxon>Eukaryota</taxon>
        <taxon>Metazoa</taxon>
        <taxon>Chordata</taxon>
        <taxon>Craniata</taxon>
        <taxon>Vertebrata</taxon>
        <taxon>Euteleostomi</taxon>
        <taxon>Actinopterygii</taxon>
        <taxon>Neopterygii</taxon>
        <taxon>Teleostei</taxon>
        <taxon>Protacanthopterygii</taxon>
        <taxon>Esociformes</taxon>
        <taxon>Umbridae</taxon>
        <taxon>Dallia</taxon>
    </lineage>
</organism>
<keyword evidence="2" id="KW-1185">Reference proteome</keyword>
<sequence length="87" mass="9077">MKWPVVRLHASVLSPSVTEDVHRVTDLPPPARLPGGGPGCMSEMRTRGWACPDCPRETPTPPLGRLGAPIPDGVPGSAFTSDLPVAG</sequence>
<gene>
    <name evidence="1" type="ORF">DPEC_G00104630</name>
</gene>
<comment type="caution">
    <text evidence="1">The sequence shown here is derived from an EMBL/GenBank/DDBJ whole genome shotgun (WGS) entry which is preliminary data.</text>
</comment>